<organism evidence="3">
    <name type="scientific">Anisakis simplex</name>
    <name type="common">Herring worm</name>
    <dbReference type="NCBI Taxonomy" id="6269"/>
    <lineage>
        <taxon>Eukaryota</taxon>
        <taxon>Metazoa</taxon>
        <taxon>Ecdysozoa</taxon>
        <taxon>Nematoda</taxon>
        <taxon>Chromadorea</taxon>
        <taxon>Rhabditida</taxon>
        <taxon>Spirurina</taxon>
        <taxon>Ascaridomorpha</taxon>
        <taxon>Ascaridoidea</taxon>
        <taxon>Anisakidae</taxon>
        <taxon>Anisakis</taxon>
        <taxon>Anisakis simplex complex</taxon>
    </lineage>
</organism>
<accession>A0A0M3K8V6</accession>
<reference evidence="1 2" key="2">
    <citation type="submission" date="2018-11" db="EMBL/GenBank/DDBJ databases">
        <authorList>
            <consortium name="Pathogen Informatics"/>
        </authorList>
    </citation>
    <scope>NUCLEOTIDE SEQUENCE [LARGE SCALE GENOMIC DNA]</scope>
</reference>
<gene>
    <name evidence="1" type="ORF">ASIM_LOCUS16804</name>
</gene>
<protein>
    <submittedName>
        <fullName evidence="3">NR LBD domain-containing protein</fullName>
    </submittedName>
</protein>
<dbReference type="EMBL" id="UYRR01033428">
    <property type="protein sequence ID" value="VDK58750.1"/>
    <property type="molecule type" value="Genomic_DNA"/>
</dbReference>
<dbReference type="Proteomes" id="UP000267096">
    <property type="component" value="Unassembled WGS sequence"/>
</dbReference>
<keyword evidence="2" id="KW-1185">Reference proteome</keyword>
<dbReference type="AlphaFoldDB" id="A0A0M3K8V6"/>
<dbReference type="OrthoDB" id="5810935at2759"/>
<proteinExistence type="predicted"/>
<evidence type="ECO:0000313" key="3">
    <source>
        <dbReference type="WBParaSite" id="ASIM_0001739701-mRNA-1"/>
    </source>
</evidence>
<reference evidence="3" key="1">
    <citation type="submission" date="2017-02" db="UniProtKB">
        <authorList>
            <consortium name="WormBaseParasite"/>
        </authorList>
    </citation>
    <scope>IDENTIFICATION</scope>
</reference>
<dbReference type="WBParaSite" id="ASIM_0001739701-mRNA-1">
    <property type="protein sequence ID" value="ASIM_0001739701-mRNA-1"/>
    <property type="gene ID" value="ASIM_0001739701"/>
</dbReference>
<evidence type="ECO:0000313" key="2">
    <source>
        <dbReference type="Proteomes" id="UP000267096"/>
    </source>
</evidence>
<sequence>GYWREVKGLWDNIDQQRIAIDYEFAFKRIISFLYWTQSNLDSVTDLGLLNVEMLMICRSSQWHETAATRKRFDACMREIFMKMTDLIAIRNWCGILREKTVFDVARVRAQRLSVLDLGTMVVKVSIILFIHQIHDLSVIPV</sequence>
<evidence type="ECO:0000313" key="1">
    <source>
        <dbReference type="EMBL" id="VDK58750.1"/>
    </source>
</evidence>
<name>A0A0M3K8V6_ANISI</name>